<dbReference type="AlphaFoldDB" id="A0A348HEA5"/>
<name>A0A348HEA5_9GAMM</name>
<dbReference type="STRING" id="1123510.GCA_000620025_01415"/>
<reference evidence="1 2" key="1">
    <citation type="submission" date="2018-09" db="EMBL/GenBank/DDBJ databases">
        <title>Zymobacter palmae IAM14233 (=T109) whole genome analysis.</title>
        <authorList>
            <person name="Yanase H."/>
        </authorList>
    </citation>
    <scope>NUCLEOTIDE SEQUENCE [LARGE SCALE GENOMIC DNA]</scope>
    <source>
        <strain evidence="1 2">IAM14233</strain>
    </source>
</reference>
<evidence type="ECO:0000313" key="1">
    <source>
        <dbReference type="EMBL" id="BBG29957.1"/>
    </source>
</evidence>
<organism evidence="1 2">
    <name type="scientific">Zymobacter palmae</name>
    <dbReference type="NCBI Taxonomy" id="33074"/>
    <lineage>
        <taxon>Bacteria</taxon>
        <taxon>Pseudomonadati</taxon>
        <taxon>Pseudomonadota</taxon>
        <taxon>Gammaproteobacteria</taxon>
        <taxon>Oceanospirillales</taxon>
        <taxon>Halomonadaceae</taxon>
        <taxon>Zymobacter group</taxon>
        <taxon>Zymobacter</taxon>
    </lineage>
</organism>
<keyword evidence="2" id="KW-1185">Reference proteome</keyword>
<dbReference type="Pfam" id="PF10934">
    <property type="entry name" value="Sheath_initiator"/>
    <property type="match status" value="1"/>
</dbReference>
<gene>
    <name evidence="1" type="ORF">ZBT109_1197</name>
</gene>
<dbReference type="InterPro" id="IPR020288">
    <property type="entry name" value="Sheath_initiator"/>
</dbReference>
<dbReference type="RefSeq" id="WP_038277838.1">
    <property type="nucleotide sequence ID" value="NZ_AP018933.1"/>
</dbReference>
<protein>
    <submittedName>
        <fullName evidence="1">Pesponse regulators consisting of a CheY-like</fullName>
    </submittedName>
</protein>
<accession>A0A348HEA5</accession>
<dbReference type="EMBL" id="AP018933">
    <property type="protein sequence ID" value="BBG29957.1"/>
    <property type="molecule type" value="Genomic_DNA"/>
</dbReference>
<dbReference type="OrthoDB" id="9812969at2"/>
<dbReference type="Proteomes" id="UP000267342">
    <property type="component" value="Chromosome"/>
</dbReference>
<sequence>MMIRNIKGGDLVTSGSDQLVSGKRAAGLSATYRLRMIKGEDFMNVNNGTPWFSDILGHADQAQAETLIRHQLLASPAVAGVASLSFDYNRYKREIAVSATLISAEGDTVPVAFTSEVF</sequence>
<proteinExistence type="predicted"/>
<evidence type="ECO:0000313" key="2">
    <source>
        <dbReference type="Proteomes" id="UP000267342"/>
    </source>
</evidence>
<dbReference type="KEGG" id="zpl:ZBT109_1197"/>